<proteinExistence type="predicted"/>
<dbReference type="AlphaFoldDB" id="A0A1I2IU54"/>
<gene>
    <name evidence="1" type="ORF">SAMN04488131_1244</name>
</gene>
<sequence>MRNEFSRGKRIKILLATDGLKYSKLVINEITNKPFFSQNRSVYCSVYERILLKNTLKQMGVSHK</sequence>
<reference evidence="2" key="1">
    <citation type="submission" date="2016-10" db="EMBL/GenBank/DDBJ databases">
        <authorList>
            <person name="Varghese N."/>
            <person name="Submissions S."/>
        </authorList>
    </citation>
    <scope>NUCLEOTIDE SEQUENCE [LARGE SCALE GENOMIC DNA]</scope>
    <source>
        <strain evidence="2">CGMCC 1.9227</strain>
    </source>
</reference>
<protein>
    <submittedName>
        <fullName evidence="1">Uncharacterized protein</fullName>
    </submittedName>
</protein>
<dbReference type="Proteomes" id="UP000198596">
    <property type="component" value="Unassembled WGS sequence"/>
</dbReference>
<keyword evidence="2" id="KW-1185">Reference proteome</keyword>
<name>A0A1I2IU54_9FLAO</name>
<evidence type="ECO:0000313" key="1">
    <source>
        <dbReference type="EMBL" id="SFF45158.1"/>
    </source>
</evidence>
<organism evidence="1 2">
    <name type="scientific">Flavobacterium xueshanense</name>
    <dbReference type="NCBI Taxonomy" id="935223"/>
    <lineage>
        <taxon>Bacteria</taxon>
        <taxon>Pseudomonadati</taxon>
        <taxon>Bacteroidota</taxon>
        <taxon>Flavobacteriia</taxon>
        <taxon>Flavobacteriales</taxon>
        <taxon>Flavobacteriaceae</taxon>
        <taxon>Flavobacterium</taxon>
    </lineage>
</organism>
<evidence type="ECO:0000313" key="2">
    <source>
        <dbReference type="Proteomes" id="UP000198596"/>
    </source>
</evidence>
<accession>A0A1I2IU54</accession>
<dbReference type="EMBL" id="FONQ01000024">
    <property type="protein sequence ID" value="SFF45158.1"/>
    <property type="molecule type" value="Genomic_DNA"/>
</dbReference>